<evidence type="ECO:0000313" key="4">
    <source>
        <dbReference type="Proteomes" id="UP000217211"/>
    </source>
</evidence>
<evidence type="ECO:0000256" key="1">
    <source>
        <dbReference type="ARBA" id="ARBA00022729"/>
    </source>
</evidence>
<protein>
    <submittedName>
        <fullName evidence="3">Periplasmic iron-binding protein</fullName>
    </submittedName>
</protein>
<feature type="signal peptide" evidence="2">
    <location>
        <begin position="1"/>
        <end position="21"/>
    </location>
</feature>
<dbReference type="STRING" id="716928.GCA_000261485_03781"/>
<dbReference type="GO" id="GO:0030288">
    <property type="term" value="C:outer membrane-bounded periplasmic space"/>
    <property type="evidence" value="ECO:0007669"/>
    <property type="project" value="TreeGrafter"/>
</dbReference>
<dbReference type="Proteomes" id="UP000217211">
    <property type="component" value="Plasmid pSJ05684b"/>
</dbReference>
<geneLocation type="plasmid" evidence="4">
    <name>psj05684b</name>
</geneLocation>
<evidence type="ECO:0000256" key="2">
    <source>
        <dbReference type="SAM" id="SignalP"/>
    </source>
</evidence>
<gene>
    <name evidence="3" type="ORF">SJ05684_b57530</name>
</gene>
<dbReference type="PANTHER" id="PTHR30006">
    <property type="entry name" value="THIAMINE-BINDING PERIPLASMIC PROTEIN-RELATED"/>
    <property type="match status" value="1"/>
</dbReference>
<dbReference type="AlphaFoldDB" id="A0A249PM04"/>
<keyword evidence="1 2" id="KW-0732">Signal</keyword>
<accession>A0A249PM04</accession>
<proteinExistence type="predicted"/>
<reference evidence="3 4" key="1">
    <citation type="submission" date="2017-08" db="EMBL/GenBank/DDBJ databases">
        <title>Multipartite genome sequences of Sinorhizobium species nodulating soybeans.</title>
        <authorList>
            <person name="Tian C.F."/>
        </authorList>
    </citation>
    <scope>NUCLEOTIDE SEQUENCE [LARGE SCALE GENOMIC DNA]</scope>
    <source>
        <strain evidence="3 4">CCBAU 05684</strain>
        <plasmid evidence="4">psj05684b</plasmid>
    </source>
</reference>
<dbReference type="Gene3D" id="3.40.190.10">
    <property type="entry name" value="Periplasmic binding protein-like II"/>
    <property type="match status" value="2"/>
</dbReference>
<dbReference type="RefSeq" id="WP_034856906.1">
    <property type="nucleotide sequence ID" value="NZ_AJQT01000078.1"/>
</dbReference>
<dbReference type="KEGG" id="esj:SJ05684_b57530"/>
<dbReference type="PANTHER" id="PTHR30006:SF25">
    <property type="entry name" value="PHOSPHOGLYCERATE TRANSPORT REGULATORY PROTEIN PGTC"/>
    <property type="match status" value="1"/>
</dbReference>
<dbReference type="EMBL" id="CP023068">
    <property type="protein sequence ID" value="ASY66735.1"/>
    <property type="molecule type" value="Genomic_DNA"/>
</dbReference>
<evidence type="ECO:0000313" key="3">
    <source>
        <dbReference type="EMBL" id="ASY66735.1"/>
    </source>
</evidence>
<feature type="chain" id="PRO_5012467891" evidence="2">
    <location>
        <begin position="22"/>
        <end position="358"/>
    </location>
</feature>
<dbReference type="Pfam" id="PF13531">
    <property type="entry name" value="SBP_bac_11"/>
    <property type="match status" value="1"/>
</dbReference>
<keyword evidence="4" id="KW-1185">Reference proteome</keyword>
<dbReference type="SUPFAM" id="SSF53850">
    <property type="entry name" value="Periplasmic binding protein-like II"/>
    <property type="match status" value="1"/>
</dbReference>
<dbReference type="eggNOG" id="COG1840">
    <property type="taxonomic scope" value="Bacteria"/>
</dbReference>
<organism evidence="3 4">
    <name type="scientific">Sinorhizobium sojae CCBAU 05684</name>
    <dbReference type="NCBI Taxonomy" id="716928"/>
    <lineage>
        <taxon>Bacteria</taxon>
        <taxon>Pseudomonadati</taxon>
        <taxon>Pseudomonadota</taxon>
        <taxon>Alphaproteobacteria</taxon>
        <taxon>Hyphomicrobiales</taxon>
        <taxon>Rhizobiaceae</taxon>
        <taxon>Sinorhizobium/Ensifer group</taxon>
        <taxon>Sinorhizobium</taxon>
    </lineage>
</organism>
<name>A0A249PM04_9HYPH</name>
<sequence>MRPLLRSLAILFWLLPSAAAALEGQRAFFPSSGKEAERLTIHAATDLEAMRPLIRDFQELRPGIAVDFIDSVTNDLFRQAVVACAGKGRSADILLSSSVDQLVRLANDGCAEAHTSHETSAVPAWANWRDEIFGFTFEPVVFVYDRRALPATDVPRSHEELADLLRREPEEYRNRIGTYDIAASGIGYLLAFNDSRQAPTTYGRLIEGLSRTKTVIRCCNNEMLGEIAAGNVRLAYNVLGSYAYAAAKANPDLGIVVPDDYTLVLARGAMVPSTARKPALGKQFLDYLLSPRGRAVAREKSFFFSENGPLPAGVDGPASLMESGIARPIRIGPALLAAQDEIQRRSFIEDWKRLIEGR</sequence>
<keyword evidence="3" id="KW-0614">Plasmid</keyword>
<dbReference type="OrthoDB" id="8673316at2"/>